<protein>
    <submittedName>
        <fullName evidence="1">Uncharacterized protein</fullName>
    </submittedName>
</protein>
<gene>
    <name evidence="1" type="ORF">C486_07549</name>
</gene>
<keyword evidence="2" id="KW-1185">Reference proteome</keyword>
<dbReference type="Proteomes" id="UP000011592">
    <property type="component" value="Unassembled WGS sequence"/>
</dbReference>
<accession>L9Z807</accession>
<sequence>MAEVGVRVAFVEDLAVELERAPRVGEAGSP</sequence>
<dbReference type="EMBL" id="AOIJ01000043">
    <property type="protein sequence ID" value="ELY81318.1"/>
    <property type="molecule type" value="Genomic_DNA"/>
</dbReference>
<dbReference type="AlphaFoldDB" id="L9Z807"/>
<comment type="caution">
    <text evidence="1">The sequence shown here is derived from an EMBL/GenBank/DDBJ whole genome shotgun (WGS) entry which is preliminary data.</text>
</comment>
<name>L9Z807_9EURY</name>
<dbReference type="PATRIC" id="fig|1230459.4.peg.1516"/>
<organism evidence="1 2">
    <name type="scientific">Natrinema gari JCM 14663</name>
    <dbReference type="NCBI Taxonomy" id="1230459"/>
    <lineage>
        <taxon>Archaea</taxon>
        <taxon>Methanobacteriati</taxon>
        <taxon>Methanobacteriota</taxon>
        <taxon>Stenosarchaea group</taxon>
        <taxon>Halobacteria</taxon>
        <taxon>Halobacteriales</taxon>
        <taxon>Natrialbaceae</taxon>
        <taxon>Natrinema</taxon>
    </lineage>
</organism>
<proteinExistence type="predicted"/>
<reference evidence="1 2" key="1">
    <citation type="journal article" date="2014" name="PLoS Genet.">
        <title>Phylogenetically driven sequencing of extremely halophilic archaea reveals strategies for static and dynamic osmo-response.</title>
        <authorList>
            <person name="Becker E.A."/>
            <person name="Seitzer P.M."/>
            <person name="Tritt A."/>
            <person name="Larsen D."/>
            <person name="Krusor M."/>
            <person name="Yao A.I."/>
            <person name="Wu D."/>
            <person name="Madern D."/>
            <person name="Eisen J.A."/>
            <person name="Darling A.E."/>
            <person name="Facciotti M.T."/>
        </authorList>
    </citation>
    <scope>NUCLEOTIDE SEQUENCE [LARGE SCALE GENOMIC DNA]</scope>
    <source>
        <strain evidence="1 2">JCM 14663</strain>
    </source>
</reference>
<evidence type="ECO:0000313" key="1">
    <source>
        <dbReference type="EMBL" id="ELY81318.1"/>
    </source>
</evidence>
<evidence type="ECO:0000313" key="2">
    <source>
        <dbReference type="Proteomes" id="UP000011592"/>
    </source>
</evidence>